<evidence type="ECO:0000313" key="2">
    <source>
        <dbReference type="EMBL" id="URC17978.1"/>
    </source>
</evidence>
<dbReference type="KEGG" id="vg:80026047"/>
<feature type="region of interest" description="Disordered" evidence="1">
    <location>
        <begin position="1"/>
        <end position="24"/>
    </location>
</feature>
<dbReference type="RefSeq" id="YP_010756292.1">
    <property type="nucleotide sequence ID" value="NC_073485.1"/>
</dbReference>
<reference evidence="2" key="1">
    <citation type="submission" date="2022-04" db="EMBL/GenBank/DDBJ databases">
        <authorList>
            <person name="Acosta J.L."/>
            <person name="Gallegos M.G."/>
            <person name="Jefferson N.D."/>
            <person name="Pascarella G.P."/>
            <person name="Nath S."/>
            <person name="Sulaiman A."/>
            <person name="Layton S.R."/>
            <person name="Maneekul J."/>
            <person name="Kim T."/>
            <person name="Kwon T."/>
            <person name="Hughes L.E."/>
            <person name="Garlena R.A."/>
            <person name="Russell D.A."/>
            <person name="Jacobs-Sera D."/>
            <person name="Hatfull G.F."/>
        </authorList>
    </citation>
    <scope>NUCLEOTIDE SEQUENCE</scope>
</reference>
<evidence type="ECO:0000313" key="3">
    <source>
        <dbReference type="Proteomes" id="UP001056546"/>
    </source>
</evidence>
<feature type="compositionally biased region" description="Low complexity" evidence="1">
    <location>
        <begin position="10"/>
        <end position="19"/>
    </location>
</feature>
<gene>
    <name evidence="2" type="primary">56</name>
    <name evidence="2" type="ORF">SEA_AXEJC_56</name>
</gene>
<protein>
    <recommendedName>
        <fullName evidence="4">Helix-turn-helix DNA binding domain protein</fullName>
    </recommendedName>
</protein>
<accession>A0A9E7J8B5</accession>
<organism evidence="2 3">
    <name type="scientific">Streptomyces phage AxeJC</name>
    <dbReference type="NCBI Taxonomy" id="2926084"/>
    <lineage>
        <taxon>Viruses</taxon>
        <taxon>Duplodnaviria</taxon>
        <taxon>Heunggongvirae</taxon>
        <taxon>Uroviricota</taxon>
        <taxon>Caudoviricetes</taxon>
        <taxon>Ignaciovirus</taxon>
        <taxon>Ignaciovirus axejc</taxon>
    </lineage>
</organism>
<dbReference type="GeneID" id="80026047"/>
<dbReference type="Proteomes" id="UP001056546">
    <property type="component" value="Segment"/>
</dbReference>
<evidence type="ECO:0008006" key="4">
    <source>
        <dbReference type="Google" id="ProtNLM"/>
    </source>
</evidence>
<proteinExistence type="predicted"/>
<sequence length="169" mass="18392">MTKDTTPGQEAAAEGALAARGWTPPEIRRTMRKPDRLAPTPAGRRFAEQMLAAARAYEQERRAEIIARGGDPDEDRDSFEAVRAIADDWAATADDPDGRAALLDHLADSLDTSEVRALRLAAEAATAITPRLIRHDADHGVSAAQTAEDLGMTESYVYRIRRTRPATGQ</sequence>
<dbReference type="EMBL" id="ON392164">
    <property type="protein sequence ID" value="URC17978.1"/>
    <property type="molecule type" value="Genomic_DNA"/>
</dbReference>
<name>A0A9E7J8B5_9CAUD</name>
<evidence type="ECO:0000256" key="1">
    <source>
        <dbReference type="SAM" id="MobiDB-lite"/>
    </source>
</evidence>
<keyword evidence="3" id="KW-1185">Reference proteome</keyword>